<evidence type="ECO:0000256" key="3">
    <source>
        <dbReference type="ARBA" id="ARBA00022801"/>
    </source>
</evidence>
<comment type="similarity">
    <text evidence="1">Belongs to the gamma-glutamyltransferase family.</text>
</comment>
<dbReference type="Gene3D" id="3.60.20.40">
    <property type="match status" value="1"/>
</dbReference>
<dbReference type="EMBL" id="JAFREP010000003">
    <property type="protein sequence ID" value="MBO1317769.1"/>
    <property type="molecule type" value="Genomic_DNA"/>
</dbReference>
<evidence type="ECO:0000256" key="1">
    <source>
        <dbReference type="ARBA" id="ARBA00009381"/>
    </source>
</evidence>
<name>A0A8J7Q3P2_9BACT</name>
<evidence type="ECO:0000256" key="4">
    <source>
        <dbReference type="ARBA" id="ARBA00023145"/>
    </source>
</evidence>
<organism evidence="5 6">
    <name type="scientific">Acanthopleuribacter pedis</name>
    <dbReference type="NCBI Taxonomy" id="442870"/>
    <lineage>
        <taxon>Bacteria</taxon>
        <taxon>Pseudomonadati</taxon>
        <taxon>Acidobacteriota</taxon>
        <taxon>Holophagae</taxon>
        <taxon>Acanthopleuribacterales</taxon>
        <taxon>Acanthopleuribacteraceae</taxon>
        <taxon>Acanthopleuribacter</taxon>
    </lineage>
</organism>
<accession>A0A8J7Q3P2</accession>
<dbReference type="GO" id="GO:0016740">
    <property type="term" value="F:transferase activity"/>
    <property type="evidence" value="ECO:0007669"/>
    <property type="project" value="UniProtKB-KW"/>
</dbReference>
<dbReference type="GO" id="GO:0016787">
    <property type="term" value="F:hydrolase activity"/>
    <property type="evidence" value="ECO:0007669"/>
    <property type="project" value="UniProtKB-KW"/>
</dbReference>
<gene>
    <name evidence="5" type="ORF">J3U88_04795</name>
</gene>
<dbReference type="RefSeq" id="WP_207857204.1">
    <property type="nucleotide sequence ID" value="NZ_JAFREP010000003.1"/>
</dbReference>
<reference evidence="5" key="1">
    <citation type="submission" date="2021-03" db="EMBL/GenBank/DDBJ databases">
        <authorList>
            <person name="Wang G."/>
        </authorList>
    </citation>
    <scope>NUCLEOTIDE SEQUENCE</scope>
    <source>
        <strain evidence="5">KCTC 12899</strain>
    </source>
</reference>
<keyword evidence="2" id="KW-0808">Transferase</keyword>
<dbReference type="InterPro" id="IPR051792">
    <property type="entry name" value="GGT_bact"/>
</dbReference>
<dbReference type="InterPro" id="IPR043137">
    <property type="entry name" value="GGT_ssub_C"/>
</dbReference>
<keyword evidence="3" id="KW-0378">Hydrolase</keyword>
<dbReference type="PANTHER" id="PTHR43199">
    <property type="entry name" value="GLUTATHIONE HYDROLASE"/>
    <property type="match status" value="1"/>
</dbReference>
<dbReference type="Pfam" id="PF01019">
    <property type="entry name" value="G_glu_transpept"/>
    <property type="match status" value="1"/>
</dbReference>
<proteinExistence type="inferred from homology"/>
<evidence type="ECO:0000256" key="2">
    <source>
        <dbReference type="ARBA" id="ARBA00022679"/>
    </source>
</evidence>
<protein>
    <submittedName>
        <fullName evidence="5">Gamma-glutamyltransferase</fullName>
    </submittedName>
</protein>
<dbReference type="AlphaFoldDB" id="A0A8J7Q3P2"/>
<evidence type="ECO:0000313" key="6">
    <source>
        <dbReference type="Proteomes" id="UP000664417"/>
    </source>
</evidence>
<comment type="caution">
    <text evidence="5">The sequence shown here is derived from an EMBL/GenBank/DDBJ whole genome shotgun (WGS) entry which is preliminary data.</text>
</comment>
<dbReference type="Proteomes" id="UP000664417">
    <property type="component" value="Unassembled WGS sequence"/>
</dbReference>
<dbReference type="InterPro" id="IPR029055">
    <property type="entry name" value="Ntn_hydrolases_N"/>
</dbReference>
<keyword evidence="4" id="KW-0865">Zymogen</keyword>
<sequence length="527" mass="55582">MKGIIATGNKRTAAIGAEILAAGGNAADAVIAASFAACVAEMVVANIGGAGFATVVDSHDGTRDARCYDFFSSMPSRPTSEDADFRCIHADFGSETQAFHIGRASTALPGLVAGLCRLAHEKGRLPLARLIEPAIQLAESGYEIDAFGALVLKVLRPIYEDTPEIRALVQKGGASVQVGDPIRLPHLAASLREIGETEGESFYRGRLAAAIAADQHQHGGLITAEDLAGYTVAVQPPIAVPFRDFTVMLPPLASVGGVLVAFSLRLLAAVPAPTRFGDAGYLRTLTLVSALTNRARHAWGRRKDDGDQERIAWFLSDAHVKPAIEELRAILAGERRLGEDPVSPKGAPNTTHLSAMDADGMAVSLTFSAGEAAGYVVGDTGLVLNNMLGEEDLNPGGFHQQKPGTRLHSMMCPLVVLKDGKPVFAGGSAGSNRIRSAILQTLINALDLGLPLDAVINLPRGHFEDGVLHVEPGFDAAAIETMRAEGFQVKEWPEQNLYFGGAQAVCLRGDDFDGAGDQRRTGTVCKV</sequence>
<evidence type="ECO:0000313" key="5">
    <source>
        <dbReference type="EMBL" id="MBO1317769.1"/>
    </source>
</evidence>
<dbReference type="SUPFAM" id="SSF56235">
    <property type="entry name" value="N-terminal nucleophile aminohydrolases (Ntn hydrolases)"/>
    <property type="match status" value="1"/>
</dbReference>
<dbReference type="PRINTS" id="PR01210">
    <property type="entry name" value="GGTRANSPTASE"/>
</dbReference>
<keyword evidence="6" id="KW-1185">Reference proteome</keyword>
<dbReference type="PANTHER" id="PTHR43199:SF1">
    <property type="entry name" value="GLUTATHIONE HYDROLASE PROENZYME"/>
    <property type="match status" value="1"/>
</dbReference>